<keyword evidence="3 10" id="KW-0812">Transmembrane</keyword>
<dbReference type="GO" id="GO:0046872">
    <property type="term" value="F:metal ion binding"/>
    <property type="evidence" value="ECO:0007669"/>
    <property type="project" value="UniProtKB-KW"/>
</dbReference>
<sequence length="175" mass="17709">MRPERDVVDRPEARSPDRQLGVDSDIETSEDRSGAARPVHLSWTNIGLVAAGGAVGTGVRYLISAAFPQVHGIPVATLGINVVGAFLLGALLEAVAMRGVDAGRRRAVRLLAGTGALGGFTTYSTLANDTATLMVVAPVHAVGYALATVVGGAAAALAGIVLARRLSTADGKDGA</sequence>
<evidence type="ECO:0000313" key="12">
    <source>
        <dbReference type="EMBL" id="MBB3327036.1"/>
    </source>
</evidence>
<name>A0A7W5P7M9_9ACTN</name>
<keyword evidence="6 10" id="KW-0407">Ion channel</keyword>
<evidence type="ECO:0000256" key="11">
    <source>
        <dbReference type="SAM" id="MobiDB-lite"/>
    </source>
</evidence>
<evidence type="ECO:0000256" key="8">
    <source>
        <dbReference type="ARBA" id="ARBA00035585"/>
    </source>
</evidence>
<keyword evidence="10" id="KW-0813">Transport</keyword>
<evidence type="ECO:0000256" key="5">
    <source>
        <dbReference type="ARBA" id="ARBA00023136"/>
    </source>
</evidence>
<evidence type="ECO:0000256" key="3">
    <source>
        <dbReference type="ARBA" id="ARBA00022692"/>
    </source>
</evidence>
<protein>
    <recommendedName>
        <fullName evidence="10">Fluoride-specific ion channel FluC</fullName>
    </recommendedName>
</protein>
<dbReference type="SUPFAM" id="SSF103473">
    <property type="entry name" value="MFS general substrate transporter"/>
    <property type="match status" value="1"/>
</dbReference>
<keyword evidence="10" id="KW-0915">Sodium</keyword>
<accession>A0A7W5P7M9</accession>
<keyword evidence="10" id="KW-0406">Ion transport</keyword>
<feature type="transmembrane region" description="Helical" evidence="10">
    <location>
        <begin position="141"/>
        <end position="163"/>
    </location>
</feature>
<evidence type="ECO:0000256" key="1">
    <source>
        <dbReference type="ARBA" id="ARBA00004651"/>
    </source>
</evidence>
<evidence type="ECO:0000256" key="6">
    <source>
        <dbReference type="ARBA" id="ARBA00023303"/>
    </source>
</evidence>
<feature type="transmembrane region" description="Helical" evidence="10">
    <location>
        <begin position="107"/>
        <end position="126"/>
    </location>
</feature>
<gene>
    <name evidence="10" type="primary">fluC</name>
    <name evidence="10" type="synonym">crcB</name>
    <name evidence="12" type="ORF">FHX39_001980</name>
</gene>
<comment type="activity regulation">
    <text evidence="10">Na(+) is not transported, but it plays an essential structural role and its presence is essential for fluoride channel function.</text>
</comment>
<dbReference type="PANTHER" id="PTHR28259">
    <property type="entry name" value="FLUORIDE EXPORT PROTEIN 1-RELATED"/>
    <property type="match status" value="1"/>
</dbReference>
<dbReference type="InterPro" id="IPR036259">
    <property type="entry name" value="MFS_trans_sf"/>
</dbReference>
<evidence type="ECO:0000313" key="13">
    <source>
        <dbReference type="Proteomes" id="UP000565572"/>
    </source>
</evidence>
<dbReference type="Pfam" id="PF02537">
    <property type="entry name" value="CRCB"/>
    <property type="match status" value="1"/>
</dbReference>
<reference evidence="12 13" key="1">
    <citation type="submission" date="2020-08" db="EMBL/GenBank/DDBJ databases">
        <title>Sequencing the genomes of 1000 actinobacteria strains.</title>
        <authorList>
            <person name="Klenk H.-P."/>
        </authorList>
    </citation>
    <scope>NUCLEOTIDE SEQUENCE [LARGE SCALE GENOMIC DNA]</scope>
    <source>
        <strain evidence="12 13">DSM 11053</strain>
    </source>
</reference>
<keyword evidence="13" id="KW-1185">Reference proteome</keyword>
<keyword evidence="10" id="KW-0479">Metal-binding</keyword>
<comment type="catalytic activity">
    <reaction evidence="8">
        <text>fluoride(in) = fluoride(out)</text>
        <dbReference type="Rhea" id="RHEA:76159"/>
        <dbReference type="ChEBI" id="CHEBI:17051"/>
    </reaction>
    <physiologicalReaction direction="left-to-right" evidence="8">
        <dbReference type="Rhea" id="RHEA:76160"/>
    </physiologicalReaction>
</comment>
<comment type="function">
    <text evidence="9 10">Fluoride-specific ion channel. Important for reducing fluoride concentration in the cell, thus reducing its toxicity.</text>
</comment>
<feature type="region of interest" description="Disordered" evidence="11">
    <location>
        <begin position="1"/>
        <end position="34"/>
    </location>
</feature>
<feature type="transmembrane region" description="Helical" evidence="10">
    <location>
        <begin position="42"/>
        <end position="63"/>
    </location>
</feature>
<dbReference type="RefSeq" id="WP_332836759.1">
    <property type="nucleotide sequence ID" value="NZ_JACHZG010000001.1"/>
</dbReference>
<feature type="binding site" evidence="10">
    <location>
        <position position="121"/>
    </location>
    <ligand>
        <name>Na(+)</name>
        <dbReference type="ChEBI" id="CHEBI:29101"/>
        <note>structural</note>
    </ligand>
</feature>
<comment type="subcellular location">
    <subcellularLocation>
        <location evidence="1 10">Cell membrane</location>
        <topology evidence="1 10">Multi-pass membrane protein</topology>
    </subcellularLocation>
</comment>
<dbReference type="AlphaFoldDB" id="A0A7W5P7M9"/>
<dbReference type="InterPro" id="IPR003691">
    <property type="entry name" value="FluC"/>
</dbReference>
<evidence type="ECO:0000256" key="10">
    <source>
        <dbReference type="HAMAP-Rule" id="MF_00454"/>
    </source>
</evidence>
<feature type="binding site" evidence="10">
    <location>
        <position position="118"/>
    </location>
    <ligand>
        <name>Na(+)</name>
        <dbReference type="ChEBI" id="CHEBI:29101"/>
        <note>structural</note>
    </ligand>
</feature>
<dbReference type="GO" id="GO:0062054">
    <property type="term" value="F:fluoride channel activity"/>
    <property type="evidence" value="ECO:0007669"/>
    <property type="project" value="UniProtKB-UniRule"/>
</dbReference>
<dbReference type="GO" id="GO:0140114">
    <property type="term" value="P:cellular detoxification of fluoride"/>
    <property type="evidence" value="ECO:0007669"/>
    <property type="project" value="UniProtKB-UniRule"/>
</dbReference>
<comment type="caution">
    <text evidence="12">The sequence shown here is derived from an EMBL/GenBank/DDBJ whole genome shotgun (WGS) entry which is preliminary data.</text>
</comment>
<organism evidence="12 13">
    <name type="scientific">Microlunatus antarcticus</name>
    <dbReference type="NCBI Taxonomy" id="53388"/>
    <lineage>
        <taxon>Bacteria</taxon>
        <taxon>Bacillati</taxon>
        <taxon>Actinomycetota</taxon>
        <taxon>Actinomycetes</taxon>
        <taxon>Propionibacteriales</taxon>
        <taxon>Propionibacteriaceae</taxon>
        <taxon>Microlunatus</taxon>
    </lineage>
</organism>
<feature type="compositionally biased region" description="Basic and acidic residues" evidence="11">
    <location>
        <begin position="1"/>
        <end position="17"/>
    </location>
</feature>
<dbReference type="HAMAP" id="MF_00454">
    <property type="entry name" value="FluC"/>
    <property type="match status" value="1"/>
</dbReference>
<evidence type="ECO:0000256" key="7">
    <source>
        <dbReference type="ARBA" id="ARBA00035120"/>
    </source>
</evidence>
<evidence type="ECO:0000256" key="4">
    <source>
        <dbReference type="ARBA" id="ARBA00022989"/>
    </source>
</evidence>
<dbReference type="PANTHER" id="PTHR28259:SF1">
    <property type="entry name" value="FLUORIDE EXPORT PROTEIN 1-RELATED"/>
    <property type="match status" value="1"/>
</dbReference>
<evidence type="ECO:0000256" key="9">
    <source>
        <dbReference type="ARBA" id="ARBA00049940"/>
    </source>
</evidence>
<evidence type="ECO:0000256" key="2">
    <source>
        <dbReference type="ARBA" id="ARBA00022475"/>
    </source>
</evidence>
<feature type="transmembrane region" description="Helical" evidence="10">
    <location>
        <begin position="75"/>
        <end position="95"/>
    </location>
</feature>
<dbReference type="EMBL" id="JACHZG010000001">
    <property type="protein sequence ID" value="MBB3327036.1"/>
    <property type="molecule type" value="Genomic_DNA"/>
</dbReference>
<proteinExistence type="inferred from homology"/>
<comment type="similarity">
    <text evidence="7 10">Belongs to the fluoride channel Fluc/FEX (TC 1.A.43) family.</text>
</comment>
<dbReference type="Proteomes" id="UP000565572">
    <property type="component" value="Unassembled WGS sequence"/>
</dbReference>
<keyword evidence="2 10" id="KW-1003">Cell membrane</keyword>
<keyword evidence="4 10" id="KW-1133">Transmembrane helix</keyword>
<dbReference type="GO" id="GO:0005886">
    <property type="term" value="C:plasma membrane"/>
    <property type="evidence" value="ECO:0007669"/>
    <property type="project" value="UniProtKB-SubCell"/>
</dbReference>
<keyword evidence="5 10" id="KW-0472">Membrane</keyword>